<evidence type="ECO:0000313" key="1">
    <source>
        <dbReference type="EMBL" id="MBE7693916.1"/>
    </source>
</evidence>
<name>A0AAP1RCP4_9FLAO</name>
<dbReference type="RefSeq" id="WP_101955271.1">
    <property type="nucleotide sequence ID" value="NZ_JAFMUA010000001.1"/>
</dbReference>
<comment type="caution">
    <text evidence="1">The sequence shown here is derived from an EMBL/GenBank/DDBJ whole genome shotgun (WGS) entry which is preliminary data.</text>
</comment>
<accession>A0AAP1RCP4</accession>
<gene>
    <name evidence="1" type="ORF">F7645_00495</name>
</gene>
<sequence length="188" mass="22231">MNYSTDFATVNLILKSSLETRTVDAFTLSLIKSEKQIRRIFTFLIFQHNSYSLEDYISLRKALAKNKKVYFNGFINGINLILPKTLKEIYGQDYDKDFHYLIEFTKDRNKIFHGQITEKGLSREDLIKRIEHIKKWCKTLGDNIKNEIGYDGFSDSFKKSSLELTLNNLNKFDTIDNYKLFIKKELER</sequence>
<keyword evidence="2" id="KW-1185">Reference proteome</keyword>
<evidence type="ECO:0000313" key="2">
    <source>
        <dbReference type="Proteomes" id="UP000806077"/>
    </source>
</evidence>
<proteinExistence type="predicted"/>
<dbReference type="GeneID" id="86818199"/>
<dbReference type="Proteomes" id="UP000806077">
    <property type="component" value="Unassembled WGS sequence"/>
</dbReference>
<evidence type="ECO:0008006" key="3">
    <source>
        <dbReference type="Google" id="ProtNLM"/>
    </source>
</evidence>
<reference evidence="1 2" key="1">
    <citation type="journal article" date="2020" name="Int. J. Syst. Evol. Microbiol.">
        <title>Tenacibaculum piscium sp. nov., isolated from skin ulcers of sea-farmed fish, and description of Tenacibaculum finnmarkense sp. nov. with subdivision into genomovars finnmarkense and ulcerans.</title>
        <authorList>
            <person name="Olsen A.B."/>
            <person name="Spilsberg B."/>
            <person name="Nilsen H.K."/>
            <person name="Lagesen K."/>
            <person name="Gulla S."/>
            <person name="Avendano-Herrera R."/>
            <person name="Irgang R."/>
            <person name="Duchaud E."/>
            <person name="Colquhoun D.J."/>
        </authorList>
    </citation>
    <scope>NUCLEOTIDE SEQUENCE [LARGE SCALE GENOMIC DNA]</scope>
    <source>
        <strain evidence="1 2">TNO037</strain>
    </source>
</reference>
<dbReference type="AlphaFoldDB" id="A0AAP1RCP4"/>
<dbReference type="EMBL" id="WXXV01000001">
    <property type="protein sequence ID" value="MBE7693916.1"/>
    <property type="molecule type" value="Genomic_DNA"/>
</dbReference>
<protein>
    <recommendedName>
        <fullName evidence="3">RiboL-PSP-HEPN domain-containing protein</fullName>
    </recommendedName>
</protein>
<organism evidence="1 2">
    <name type="scientific">Tenacibaculum finnmarkense genomovar finnmarkense</name>
    <dbReference type="NCBI Taxonomy" id="1458503"/>
    <lineage>
        <taxon>Bacteria</taxon>
        <taxon>Pseudomonadati</taxon>
        <taxon>Bacteroidota</taxon>
        <taxon>Flavobacteriia</taxon>
        <taxon>Flavobacteriales</taxon>
        <taxon>Flavobacteriaceae</taxon>
        <taxon>Tenacibaculum</taxon>
        <taxon>Tenacibaculum finnmarkense</taxon>
    </lineage>
</organism>